<comment type="caution">
    <text evidence="2">The sequence shown here is derived from an EMBL/GenBank/DDBJ whole genome shotgun (WGS) entry which is preliminary data.</text>
</comment>
<accession>A0AAW5WFD6</accession>
<gene>
    <name evidence="2" type="ORF">NLN86_24050</name>
</gene>
<organism evidence="2 3">
    <name type="scientific">Citrobacter portucalensis</name>
    <dbReference type="NCBI Taxonomy" id="1639133"/>
    <lineage>
        <taxon>Bacteria</taxon>
        <taxon>Pseudomonadati</taxon>
        <taxon>Pseudomonadota</taxon>
        <taxon>Gammaproteobacteria</taxon>
        <taxon>Enterobacterales</taxon>
        <taxon>Enterobacteriaceae</taxon>
        <taxon>Citrobacter</taxon>
        <taxon>Citrobacter freundii complex</taxon>
    </lineage>
</organism>
<keyword evidence="1" id="KW-0472">Membrane</keyword>
<protein>
    <submittedName>
        <fullName evidence="2">Uncharacterized protein</fullName>
    </submittedName>
</protein>
<evidence type="ECO:0000256" key="1">
    <source>
        <dbReference type="SAM" id="Phobius"/>
    </source>
</evidence>
<evidence type="ECO:0000313" key="3">
    <source>
        <dbReference type="Proteomes" id="UP001207430"/>
    </source>
</evidence>
<keyword evidence="1" id="KW-0812">Transmembrane</keyword>
<name>A0AAW5WFD6_9ENTR</name>
<dbReference type="EMBL" id="JANDBG010000039">
    <property type="protein sequence ID" value="MCX9004688.1"/>
    <property type="molecule type" value="Genomic_DNA"/>
</dbReference>
<dbReference type="Proteomes" id="UP001207430">
    <property type="component" value="Unassembled WGS sequence"/>
</dbReference>
<proteinExistence type="predicted"/>
<feature type="transmembrane region" description="Helical" evidence="1">
    <location>
        <begin position="51"/>
        <end position="77"/>
    </location>
</feature>
<reference evidence="2" key="1">
    <citation type="submission" date="2022-07" db="EMBL/GenBank/DDBJ databases">
        <title>Genome Sequence of Citrobacter portucalensis from Edible Snails.</title>
        <authorList>
            <person name="Okafor A.C."/>
            <person name="Ogbo F.C."/>
            <person name="Ruppitsch W."/>
            <person name="Allerberger F."/>
        </authorList>
    </citation>
    <scope>NUCLEOTIDE SEQUENCE</scope>
    <source>
        <strain evidence="2">Igbk 7</strain>
    </source>
</reference>
<keyword evidence="1" id="KW-1133">Transmembrane helix</keyword>
<sequence length="93" mass="10858">MKNLNTKIQRFGFVILVLGGGFFLLGWFFWAMHDVVYAWKALIRSVTFDTYYWYGYNYLIAIGFYLLIIGLALSYFYDAGIGSVVKWIQTGNR</sequence>
<feature type="transmembrane region" description="Helical" evidence="1">
    <location>
        <begin position="12"/>
        <end position="31"/>
    </location>
</feature>
<dbReference type="RefSeq" id="WP_267449755.1">
    <property type="nucleotide sequence ID" value="NZ_JANDBG010000039.1"/>
</dbReference>
<dbReference type="AlphaFoldDB" id="A0AAW5WFD6"/>
<evidence type="ECO:0000313" key="2">
    <source>
        <dbReference type="EMBL" id="MCX9004688.1"/>
    </source>
</evidence>